<dbReference type="EMBL" id="CP060783">
    <property type="protein sequence ID" value="QNP48286.1"/>
    <property type="molecule type" value="Genomic_DNA"/>
</dbReference>
<dbReference type="KEGG" id="daer:H9K75_20305"/>
<proteinExistence type="predicted"/>
<evidence type="ECO:0000313" key="1">
    <source>
        <dbReference type="EMBL" id="QNP48286.1"/>
    </source>
</evidence>
<dbReference type="Proteomes" id="UP000516028">
    <property type="component" value="Chromosome"/>
</dbReference>
<accession>A0A7H0GJ20</accession>
<evidence type="ECO:0000313" key="2">
    <source>
        <dbReference type="Proteomes" id="UP000516028"/>
    </source>
</evidence>
<name>A0A7H0GJ20_9BURK</name>
<gene>
    <name evidence="1" type="ORF">H9K75_20305</name>
</gene>
<dbReference type="AlphaFoldDB" id="A0A7H0GJ20"/>
<organism evidence="1 2">
    <name type="scientific">Diaphorobacter aerolatus</name>
    <dbReference type="NCBI Taxonomy" id="1288495"/>
    <lineage>
        <taxon>Bacteria</taxon>
        <taxon>Pseudomonadati</taxon>
        <taxon>Pseudomonadota</taxon>
        <taxon>Betaproteobacteria</taxon>
        <taxon>Burkholderiales</taxon>
        <taxon>Comamonadaceae</taxon>
        <taxon>Diaphorobacter</taxon>
    </lineage>
</organism>
<protein>
    <submittedName>
        <fullName evidence="1">Glycine reductase</fullName>
    </submittedName>
</protein>
<keyword evidence="2" id="KW-1185">Reference proteome</keyword>
<reference evidence="1 2" key="1">
    <citation type="submission" date="2020-08" db="EMBL/GenBank/DDBJ databases">
        <title>Genome sequence of Diaphorobacter aerolatus KACC 16536T.</title>
        <authorList>
            <person name="Hyun D.-W."/>
            <person name="Bae J.-W."/>
        </authorList>
    </citation>
    <scope>NUCLEOTIDE SEQUENCE [LARGE SCALE GENOMIC DNA]</scope>
    <source>
        <strain evidence="1 2">KACC 16536</strain>
    </source>
</reference>
<sequence>MNVTMSSADVAAFDDVPVPYMQRTRDWYLALGYDNPYRYAHCAQVPFTALTRPLSQSRVALLTTAAPYQPDKGPQGPGAPYNAAAKFYEPFVGDTREDHDLRISHVSIDRKHTSMEDSNTWFPLPLMRELVKQGRIGALTRNFHGVPTNRSQRHTLAVDVPVILERCRAEGADVAVLVPNCPVCHQTLSLTARALEAAGIATVIMGCAKDIVEHVGVPRFLFSDFPLGNGAGKPHDAQSQRETLELALRVLESAPAPRTTVQSPQVWSERWEWKLDYCNVERVSPEELAHLKAENDKARDTAKALRDRP</sequence>